<keyword evidence="4" id="KW-0804">Transcription</keyword>
<dbReference type="Pfam" id="PF00126">
    <property type="entry name" value="HTH_1"/>
    <property type="match status" value="2"/>
</dbReference>
<evidence type="ECO:0000259" key="5">
    <source>
        <dbReference type="PROSITE" id="PS50931"/>
    </source>
</evidence>
<dbReference type="AlphaFoldDB" id="A0A506UD35"/>
<dbReference type="SUPFAM" id="SSF53850">
    <property type="entry name" value="Periplasmic binding protein-like II"/>
    <property type="match status" value="1"/>
</dbReference>
<dbReference type="OrthoDB" id="8479357at2"/>
<evidence type="ECO:0000256" key="1">
    <source>
        <dbReference type="ARBA" id="ARBA00009437"/>
    </source>
</evidence>
<dbReference type="SUPFAM" id="SSF46785">
    <property type="entry name" value="Winged helix' DNA-binding domain"/>
    <property type="match status" value="2"/>
</dbReference>
<dbReference type="Proteomes" id="UP000318801">
    <property type="component" value="Unassembled WGS sequence"/>
</dbReference>
<comment type="caution">
    <text evidence="6">The sequence shown here is derived from an EMBL/GenBank/DDBJ whole genome shotgun (WGS) entry which is preliminary data.</text>
</comment>
<organism evidence="6 7">
    <name type="scientific">Martelella alba</name>
    <dbReference type="NCBI Taxonomy" id="2590451"/>
    <lineage>
        <taxon>Bacteria</taxon>
        <taxon>Pseudomonadati</taxon>
        <taxon>Pseudomonadota</taxon>
        <taxon>Alphaproteobacteria</taxon>
        <taxon>Hyphomicrobiales</taxon>
        <taxon>Aurantimonadaceae</taxon>
        <taxon>Martelella</taxon>
    </lineage>
</organism>
<gene>
    <name evidence="6" type="ORF">FJU08_07630</name>
</gene>
<name>A0A506UD35_9HYPH</name>
<dbReference type="Pfam" id="PF03466">
    <property type="entry name" value="LysR_substrate"/>
    <property type="match status" value="1"/>
</dbReference>
<sequence length="632" mass="68237">MESVTEFRLLAKFVLACQNLKISEAAAGQGLRTSTLSTALKTLETRIGMSLFSRQGGHLGLLSSAFWLYRDACHILQLEHQARHYAGRATSLPLEKLVVDIDLSFAIGRLSKAVDRAIHRMGTIAPQTLIDCRFADIRSRHSDSEAGLYERIPRELTAQIDIFSYPEIEMSDYAFAEVLYSDPWVSVSASAGDAPPNIVTDRLAVTRMRPALANAIARYVELNGLGNQLSMIDADPHDLGQLLVDNPHLRFLLPASILSARMGLHQAEATPLNPPLTSNVGARISGALSGRAQTFLRLVKENLAAPEDNIVFEPEATMRQIQLFNLACRSGGISAAARVANLSQPSVSAQLQKLEESVGRALFTRRSDGSSISEAGDRLLPFTLEIEAREAAMLRLSRDIAAHTQAIVSVGTLPSSGHDSALTARVAEMATRIHDLNPHWRLEISEASNTTLNERVRSGTLNLAIVGMAGPKVGRIALGPSEPLSVIANPDVNLGSGPTLTLEEVCRLPLVMGSRHLSIHQSVMAAVRARHLRLQPAVEVGSLPLAIAMARRAPLCTVLPASSVRRDVAEGRLKTMPIAAEDISGQLSVIFSMDRALSTAERAIIQALIASFAEPQTEQDRPSHDGSLLGND</sequence>
<proteinExistence type="inferred from homology"/>
<comment type="similarity">
    <text evidence="1">Belongs to the LysR transcriptional regulatory family.</text>
</comment>
<dbReference type="InterPro" id="IPR036388">
    <property type="entry name" value="WH-like_DNA-bd_sf"/>
</dbReference>
<protein>
    <submittedName>
        <fullName evidence="6">LysR family transcriptional regulator</fullName>
    </submittedName>
</protein>
<keyword evidence="2" id="KW-0805">Transcription regulation</keyword>
<feature type="domain" description="HTH lysR-type" evidence="5">
    <location>
        <begin position="317"/>
        <end position="373"/>
    </location>
</feature>
<dbReference type="PRINTS" id="PR00039">
    <property type="entry name" value="HTHLYSR"/>
</dbReference>
<accession>A0A506UD35</accession>
<dbReference type="PROSITE" id="PS50931">
    <property type="entry name" value="HTH_LYSR"/>
    <property type="match status" value="2"/>
</dbReference>
<keyword evidence="3" id="KW-0238">DNA-binding</keyword>
<dbReference type="GO" id="GO:0000976">
    <property type="term" value="F:transcription cis-regulatory region binding"/>
    <property type="evidence" value="ECO:0007669"/>
    <property type="project" value="TreeGrafter"/>
</dbReference>
<feature type="domain" description="HTH lysR-type" evidence="5">
    <location>
        <begin position="5"/>
        <end position="62"/>
    </location>
</feature>
<dbReference type="PANTHER" id="PTHR30126">
    <property type="entry name" value="HTH-TYPE TRANSCRIPTIONAL REGULATOR"/>
    <property type="match status" value="1"/>
</dbReference>
<evidence type="ECO:0000313" key="6">
    <source>
        <dbReference type="EMBL" id="TPW31840.1"/>
    </source>
</evidence>
<evidence type="ECO:0000313" key="7">
    <source>
        <dbReference type="Proteomes" id="UP000318801"/>
    </source>
</evidence>
<evidence type="ECO:0000256" key="3">
    <source>
        <dbReference type="ARBA" id="ARBA00023125"/>
    </source>
</evidence>
<dbReference type="Gene3D" id="1.10.10.10">
    <property type="entry name" value="Winged helix-like DNA-binding domain superfamily/Winged helix DNA-binding domain"/>
    <property type="match status" value="2"/>
</dbReference>
<dbReference type="GO" id="GO:0003700">
    <property type="term" value="F:DNA-binding transcription factor activity"/>
    <property type="evidence" value="ECO:0007669"/>
    <property type="project" value="InterPro"/>
</dbReference>
<evidence type="ECO:0000256" key="2">
    <source>
        <dbReference type="ARBA" id="ARBA00023015"/>
    </source>
</evidence>
<reference evidence="6 7" key="1">
    <citation type="submission" date="2019-06" db="EMBL/GenBank/DDBJ databases">
        <authorList>
            <person name="Li M."/>
        </authorList>
    </citation>
    <scope>NUCLEOTIDE SEQUENCE [LARGE SCALE GENOMIC DNA]</scope>
    <source>
        <strain evidence="6 7">BGMRC2036</strain>
    </source>
</reference>
<dbReference type="EMBL" id="VHLG01000003">
    <property type="protein sequence ID" value="TPW31840.1"/>
    <property type="molecule type" value="Genomic_DNA"/>
</dbReference>
<dbReference type="InterPro" id="IPR000847">
    <property type="entry name" value="LysR_HTH_N"/>
</dbReference>
<keyword evidence="7" id="KW-1185">Reference proteome</keyword>
<dbReference type="InterPro" id="IPR005119">
    <property type="entry name" value="LysR_subst-bd"/>
</dbReference>
<dbReference type="PANTHER" id="PTHR30126:SF97">
    <property type="entry name" value="HTH-TYPE TRANSCRIPTIONAL REGULATOR ABGR"/>
    <property type="match status" value="1"/>
</dbReference>
<dbReference type="Gene3D" id="3.40.190.290">
    <property type="match status" value="1"/>
</dbReference>
<evidence type="ECO:0000256" key="4">
    <source>
        <dbReference type="ARBA" id="ARBA00023163"/>
    </source>
</evidence>
<dbReference type="InterPro" id="IPR036390">
    <property type="entry name" value="WH_DNA-bd_sf"/>
</dbReference>